<comment type="similarity">
    <text evidence="4">Belongs to the YmdB-like family.</text>
</comment>
<evidence type="ECO:0000256" key="3">
    <source>
        <dbReference type="ARBA" id="ARBA00023004"/>
    </source>
</evidence>
<comment type="caution">
    <text evidence="7">The sequence shown here is derived from an EMBL/GenBank/DDBJ whole genome shotgun (WGS) entry which is preliminary data.</text>
</comment>
<feature type="binding site" evidence="6">
    <location>
        <position position="39"/>
    </location>
    <ligand>
        <name>Fe cation</name>
        <dbReference type="ChEBI" id="CHEBI:24875"/>
        <label>1</label>
    </ligand>
</feature>
<dbReference type="GO" id="GO:0046872">
    <property type="term" value="F:metal ion binding"/>
    <property type="evidence" value="ECO:0007669"/>
    <property type="project" value="UniProtKB-KW"/>
</dbReference>
<feature type="binding site" evidence="6">
    <location>
        <position position="8"/>
    </location>
    <ligand>
        <name>Fe cation</name>
        <dbReference type="ChEBI" id="CHEBI:24875"/>
        <label>1</label>
    </ligand>
</feature>
<protein>
    <submittedName>
        <fullName evidence="7">TIGR00282 family metallophosphoesterase</fullName>
    </submittedName>
</protein>
<dbReference type="Gene3D" id="3.60.21.10">
    <property type="match status" value="1"/>
</dbReference>
<evidence type="ECO:0000256" key="1">
    <source>
        <dbReference type="ARBA" id="ARBA00022723"/>
    </source>
</evidence>
<dbReference type="AlphaFoldDB" id="A0A2M7E7G5"/>
<proteinExistence type="inferred from homology"/>
<dbReference type="SUPFAM" id="SSF56300">
    <property type="entry name" value="Metallo-dependent phosphatases"/>
    <property type="match status" value="1"/>
</dbReference>
<feature type="binding site" evidence="6">
    <location>
        <position position="67"/>
    </location>
    <ligand>
        <name>Fe cation</name>
        <dbReference type="ChEBI" id="CHEBI:24875"/>
        <label>2</label>
    </ligand>
</feature>
<evidence type="ECO:0000256" key="4">
    <source>
        <dbReference type="ARBA" id="ARBA00061401"/>
    </source>
</evidence>
<sequence>MKILVIGDIVGKSGRKAVEDIIPSLKEEEEIDFVIANGENSAGGSGITPKITQELLACGIDVITTGDHIWKRKEVLEIIDREPRLLRPANYPLGVPGKGSVVIAAGNKVKVGVINLLGRIFMKPLECPFRTAEDEIKKISQSTKIIIVDIHAEATSEKIALGYFLDGKVSAVIGTHTHVQTADEKILPQGTAYITDIGMVGSSNSVLGREIEPIIKRFLTGLPTHFGIAAENTVLSGAILEINPETGRASKIQRITYQSRSNSS</sequence>
<dbReference type="CDD" id="cd07382">
    <property type="entry name" value="MPP_DR1281"/>
    <property type="match status" value="1"/>
</dbReference>
<keyword evidence="1 6" id="KW-0479">Metal-binding</keyword>
<dbReference type="FunFam" id="3.60.21.10:FF:000016">
    <property type="entry name" value="Putative metallophosphoesterase"/>
    <property type="match status" value="1"/>
</dbReference>
<dbReference type="PANTHER" id="PTHR36303:SF1">
    <property type="entry name" value="2',3'-CYCLIC-NUCLEOTIDE 2'-PHOSPHODIESTERASE"/>
    <property type="match status" value="1"/>
</dbReference>
<feature type="active site" description="Proton donor" evidence="5">
    <location>
        <position position="68"/>
    </location>
</feature>
<feature type="binding site" evidence="6">
    <location>
        <position position="40"/>
    </location>
    <ligand>
        <name>Fe cation</name>
        <dbReference type="ChEBI" id="CHEBI:24875"/>
        <label>1</label>
    </ligand>
</feature>
<name>A0A2M7E7G5_9BACT</name>
<dbReference type="GO" id="GO:0004113">
    <property type="term" value="F:2',3'-cyclic-nucleotide 3'-phosphodiesterase activity"/>
    <property type="evidence" value="ECO:0007669"/>
    <property type="project" value="TreeGrafter"/>
</dbReference>
<organism evidence="7 8">
    <name type="scientific">bacterium (Candidatus Ratteibacteria) CG01_land_8_20_14_3_00_40_19</name>
    <dbReference type="NCBI Taxonomy" id="2014290"/>
    <lineage>
        <taxon>Bacteria</taxon>
        <taxon>Candidatus Ratteibacteria</taxon>
    </lineage>
</organism>
<dbReference type="NCBIfam" id="TIGR00282">
    <property type="entry name" value="TIGR00282 family metallophosphoesterase"/>
    <property type="match status" value="1"/>
</dbReference>
<feature type="binding site" evidence="6">
    <location>
        <position position="39"/>
    </location>
    <ligand>
        <name>Fe cation</name>
        <dbReference type="ChEBI" id="CHEBI:24875"/>
        <label>2</label>
    </ligand>
</feature>
<keyword evidence="3" id="KW-0408">Iron</keyword>
<evidence type="ECO:0000256" key="2">
    <source>
        <dbReference type="ARBA" id="ARBA00022801"/>
    </source>
</evidence>
<dbReference type="Proteomes" id="UP000228886">
    <property type="component" value="Unassembled WGS sequence"/>
</dbReference>
<dbReference type="PIRSF" id="PIRSF004789">
    <property type="entry name" value="DR1281"/>
    <property type="match status" value="1"/>
</dbReference>
<feature type="binding site" evidence="6">
    <location>
        <position position="151"/>
    </location>
    <ligand>
        <name>Fe cation</name>
        <dbReference type="ChEBI" id="CHEBI:24875"/>
        <label>2</label>
    </ligand>
</feature>
<evidence type="ECO:0000313" key="7">
    <source>
        <dbReference type="EMBL" id="PIV63663.1"/>
    </source>
</evidence>
<dbReference type="EMBL" id="PETL01000295">
    <property type="protein sequence ID" value="PIV63663.1"/>
    <property type="molecule type" value="Genomic_DNA"/>
</dbReference>
<evidence type="ECO:0000256" key="5">
    <source>
        <dbReference type="PIRSR" id="PIRSR004789-50"/>
    </source>
</evidence>
<dbReference type="InterPro" id="IPR005235">
    <property type="entry name" value="YmdB-like"/>
</dbReference>
<gene>
    <name evidence="7" type="ORF">COS11_06245</name>
</gene>
<dbReference type="PANTHER" id="PTHR36303">
    <property type="entry name" value="2',3'-CYCLIC-NUCLEOTIDE 2'-PHOSPHODIESTERASE"/>
    <property type="match status" value="1"/>
</dbReference>
<dbReference type="InterPro" id="IPR029052">
    <property type="entry name" value="Metallo-depent_PP-like"/>
</dbReference>
<dbReference type="Pfam" id="PF13277">
    <property type="entry name" value="YmdB"/>
    <property type="match status" value="1"/>
</dbReference>
<keyword evidence="2" id="KW-0378">Hydrolase</keyword>
<evidence type="ECO:0000313" key="8">
    <source>
        <dbReference type="Proteomes" id="UP000228886"/>
    </source>
</evidence>
<evidence type="ECO:0000256" key="6">
    <source>
        <dbReference type="PIRSR" id="PIRSR004789-51"/>
    </source>
</evidence>
<accession>A0A2M7E7G5</accession>
<feature type="binding site" evidence="6">
    <location>
        <position position="176"/>
    </location>
    <ligand>
        <name>Fe cation</name>
        <dbReference type="ChEBI" id="CHEBI:24875"/>
        <label>2</label>
    </ligand>
</feature>
<feature type="binding site" evidence="6">
    <location>
        <position position="178"/>
    </location>
    <ligand>
        <name>Fe cation</name>
        <dbReference type="ChEBI" id="CHEBI:24875"/>
        <label>1</label>
    </ligand>
</feature>
<reference evidence="8" key="1">
    <citation type="submission" date="2017-09" db="EMBL/GenBank/DDBJ databases">
        <title>Depth-based differentiation of microbial function through sediment-hosted aquifers and enrichment of novel symbionts in the deep terrestrial subsurface.</title>
        <authorList>
            <person name="Probst A.J."/>
            <person name="Ladd B."/>
            <person name="Jarett J.K."/>
            <person name="Geller-Mcgrath D.E."/>
            <person name="Sieber C.M.K."/>
            <person name="Emerson J.B."/>
            <person name="Anantharaman K."/>
            <person name="Thomas B.C."/>
            <person name="Malmstrom R."/>
            <person name="Stieglmeier M."/>
            <person name="Klingl A."/>
            <person name="Woyke T."/>
            <person name="Ryan C.M."/>
            <person name="Banfield J.F."/>
        </authorList>
    </citation>
    <scope>NUCLEOTIDE SEQUENCE [LARGE SCALE GENOMIC DNA]</scope>
</reference>